<protein>
    <submittedName>
        <fullName evidence="1">Uncharacterized protein</fullName>
    </submittedName>
</protein>
<evidence type="ECO:0000313" key="1">
    <source>
        <dbReference type="EMBL" id="SVC94218.1"/>
    </source>
</evidence>
<dbReference type="AlphaFoldDB" id="A0A382RB26"/>
<dbReference type="EMBL" id="UINC01120013">
    <property type="protein sequence ID" value="SVC94218.1"/>
    <property type="molecule type" value="Genomic_DNA"/>
</dbReference>
<name>A0A382RB26_9ZZZZ</name>
<gene>
    <name evidence="1" type="ORF">METZ01_LOCUS347072</name>
</gene>
<accession>A0A382RB26</accession>
<proteinExistence type="predicted"/>
<sequence>MENPYTGIIWKQMEVAIRNRHGACIERVRGSDMMMELMSRDIFTIEDAIRWSDEVFGRK</sequence>
<organism evidence="1">
    <name type="scientific">marine metagenome</name>
    <dbReference type="NCBI Taxonomy" id="408172"/>
    <lineage>
        <taxon>unclassified sequences</taxon>
        <taxon>metagenomes</taxon>
        <taxon>ecological metagenomes</taxon>
    </lineage>
</organism>
<reference evidence="1" key="1">
    <citation type="submission" date="2018-05" db="EMBL/GenBank/DDBJ databases">
        <authorList>
            <person name="Lanie J.A."/>
            <person name="Ng W.-L."/>
            <person name="Kazmierczak K.M."/>
            <person name="Andrzejewski T.M."/>
            <person name="Davidsen T.M."/>
            <person name="Wayne K.J."/>
            <person name="Tettelin H."/>
            <person name="Glass J.I."/>
            <person name="Rusch D."/>
            <person name="Podicherti R."/>
            <person name="Tsui H.-C.T."/>
            <person name="Winkler M.E."/>
        </authorList>
    </citation>
    <scope>NUCLEOTIDE SEQUENCE</scope>
</reference>